<evidence type="ECO:0000313" key="2">
    <source>
        <dbReference type="EMBL" id="XCD14570.1"/>
    </source>
</evidence>
<accession>A0AAU8BE00</accession>
<dbReference type="InterPro" id="IPR028087">
    <property type="entry name" value="Tad_N"/>
</dbReference>
<feature type="domain" description="Putative Flp pilus-assembly TadG-like N-terminal" evidence="1">
    <location>
        <begin position="19"/>
        <end position="62"/>
    </location>
</feature>
<dbReference type="AlphaFoldDB" id="A0AAU8BE00"/>
<sequence>MNRARKMTKSTKRQKGLTLILFTLVFIVFMFFAGLAFDFNHATLNKTRLQNSVDAAALAAAVKVSDGFDTTVATAAAKTAIATLFSSTGNTEVTVPDASIAVQYSNDPQNFSGSYDSTLVTFVRVSVADVPLTSFFIGFFGSSKQGAASAVAGPSSSLNFACNIVPIAVCAATISGSNDFLGFNFHEVYELKVADHNASQMGPGNFQLLDFGSGASTVRDALAGGFDGCIDITENATTKPGNTIGPVGQGLNTRFGDYSGGGVNAVDFPPDVYVREPTTEATTDNDGNVVYDNSFLYSDYLAGAAGCDGSASGDCTSGNKGRRILPIPMVDCTGSGGGATTLPITSIGCFFLLQKAPNNNGAKQGVFGEFLEDCTVENGSFGSVPSTEGLFKIQLYKDPGSGES</sequence>
<reference evidence="2" key="1">
    <citation type="submission" date="2023-01" db="EMBL/GenBank/DDBJ databases">
        <title>Vibrio sp. CB1-14 genome sequencing.</title>
        <authorList>
            <person name="Otstavnykh N."/>
            <person name="Isaeva M."/>
            <person name="Meleshko D."/>
        </authorList>
    </citation>
    <scope>NUCLEOTIDE SEQUENCE</scope>
    <source>
        <strain evidence="2">CB1-14</strain>
    </source>
</reference>
<proteinExistence type="predicted"/>
<dbReference type="RefSeq" id="WP_353496058.1">
    <property type="nucleotide sequence ID" value="NZ_CP115920.1"/>
</dbReference>
<organism evidence="2">
    <name type="scientific">Vibrio chaetopteri</name>
    <dbReference type="NCBI Taxonomy" id="3016528"/>
    <lineage>
        <taxon>Bacteria</taxon>
        <taxon>Pseudomonadati</taxon>
        <taxon>Pseudomonadota</taxon>
        <taxon>Gammaproteobacteria</taxon>
        <taxon>Vibrionales</taxon>
        <taxon>Vibrionaceae</taxon>
        <taxon>Vibrio</taxon>
    </lineage>
</organism>
<protein>
    <submittedName>
        <fullName evidence="2">Tad domain-containing protein</fullName>
    </submittedName>
</protein>
<dbReference type="EMBL" id="CP115920">
    <property type="protein sequence ID" value="XCD14570.1"/>
    <property type="molecule type" value="Genomic_DNA"/>
</dbReference>
<dbReference type="Pfam" id="PF13400">
    <property type="entry name" value="Tad"/>
    <property type="match status" value="1"/>
</dbReference>
<evidence type="ECO:0000259" key="1">
    <source>
        <dbReference type="Pfam" id="PF13400"/>
    </source>
</evidence>
<dbReference type="KEGG" id="vck:PG915_08050"/>
<gene>
    <name evidence="2" type="ORF">PG915_08050</name>
</gene>
<name>A0AAU8BE00_9VIBR</name>